<dbReference type="Proteomes" id="UP001501570">
    <property type="component" value="Unassembled WGS sequence"/>
</dbReference>
<reference evidence="2" key="1">
    <citation type="journal article" date="2019" name="Int. J. Syst. Evol. Microbiol.">
        <title>The Global Catalogue of Microorganisms (GCM) 10K type strain sequencing project: providing services to taxonomists for standard genome sequencing and annotation.</title>
        <authorList>
            <consortium name="The Broad Institute Genomics Platform"/>
            <consortium name="The Broad Institute Genome Sequencing Center for Infectious Disease"/>
            <person name="Wu L."/>
            <person name="Ma J."/>
        </authorList>
    </citation>
    <scope>NUCLEOTIDE SEQUENCE [LARGE SCALE GENOMIC DNA]</scope>
    <source>
        <strain evidence="2">JCM 18304</strain>
    </source>
</reference>
<sequence>MTLVDRIQRLRTAAIAADDESRVKARTGALLDLAERLDGAARGLQETRIALDELRVVGAELAVELLKEADEIQRVLSELVPSRLTVDAPLDAPKTTVKKVEAFVTRARQSAASGWQELLHREGPIVDEELLDALGRSGVEIEAIKSELLRAQTLLMKLGSHAIPRQGDVVTLRQAMSDVESCARQTQALVDPLIADVILGAQTSEGLPLSRFTSEVRGELERLGIITRFRVIAR</sequence>
<evidence type="ECO:0000313" key="2">
    <source>
        <dbReference type="Proteomes" id="UP001501570"/>
    </source>
</evidence>
<accession>A0ABP9S8M1</accession>
<comment type="caution">
    <text evidence="1">The sequence shown here is derived from an EMBL/GenBank/DDBJ whole genome shotgun (WGS) entry which is preliminary data.</text>
</comment>
<name>A0ABP9S8M1_9ACTN</name>
<keyword evidence="2" id="KW-1185">Reference proteome</keyword>
<proteinExistence type="predicted"/>
<evidence type="ECO:0000313" key="1">
    <source>
        <dbReference type="EMBL" id="GAA5192476.1"/>
    </source>
</evidence>
<gene>
    <name evidence="1" type="ORF">GCM10023322_52160</name>
</gene>
<organism evidence="1 2">
    <name type="scientific">Rugosimonospora acidiphila</name>
    <dbReference type="NCBI Taxonomy" id="556531"/>
    <lineage>
        <taxon>Bacteria</taxon>
        <taxon>Bacillati</taxon>
        <taxon>Actinomycetota</taxon>
        <taxon>Actinomycetes</taxon>
        <taxon>Micromonosporales</taxon>
        <taxon>Micromonosporaceae</taxon>
        <taxon>Rugosimonospora</taxon>
    </lineage>
</organism>
<dbReference type="RefSeq" id="WP_345633895.1">
    <property type="nucleotide sequence ID" value="NZ_BAABJQ010000017.1"/>
</dbReference>
<protein>
    <submittedName>
        <fullName evidence="1">Uncharacterized protein</fullName>
    </submittedName>
</protein>
<dbReference type="EMBL" id="BAABJQ010000017">
    <property type="protein sequence ID" value="GAA5192476.1"/>
    <property type="molecule type" value="Genomic_DNA"/>
</dbReference>